<dbReference type="OrthoDB" id="438440at2759"/>
<accession>A0A1E5V9T3</accession>
<dbReference type="PANTHER" id="PTHR46023">
    <property type="entry name" value="LIPASE CLASS 3 PROTEIN-LIKE"/>
    <property type="match status" value="1"/>
</dbReference>
<keyword evidence="2" id="KW-1185">Reference proteome</keyword>
<dbReference type="SUPFAM" id="SSF53474">
    <property type="entry name" value="alpha/beta-Hydrolases"/>
    <property type="match status" value="1"/>
</dbReference>
<protein>
    <recommendedName>
        <fullName evidence="3">Fungal lipase-like domain-containing protein</fullName>
    </recommendedName>
</protein>
<sequence>MTRTARQQHVGRIDRIFDVSDRCQIIGHSMGAGIAALTYMLREYNKFSSSSCIDFGPGKDFITTVVNRNDLVPSFGKASAAILRAEVMASSWAPDLQEQMQGTRILGFVNSSVNFMQSHIPFLPNPGPKVAYVNMLLSDTPVDELKLSADAHAAVQKHSVMSCWPSVAANRQTLGSLENQPHALLKNPTVRDQMLRKLIRRKKTTDQEHMEHLLKSLRSSSTIPSHPHQLYPSGRIMHMVVLSSPEEQSTGRQHGQDEVVAIY</sequence>
<dbReference type="Proteomes" id="UP000095767">
    <property type="component" value="Unassembled WGS sequence"/>
</dbReference>
<gene>
    <name evidence="1" type="ORF">BAE44_0017067</name>
</gene>
<reference evidence="1 2" key="1">
    <citation type="submission" date="2016-09" db="EMBL/GenBank/DDBJ databases">
        <title>The draft genome of Dichanthelium oligosanthes: A C3 panicoid grass species.</title>
        <authorList>
            <person name="Studer A.J."/>
            <person name="Schnable J.C."/>
            <person name="Brutnell T.P."/>
        </authorList>
    </citation>
    <scope>NUCLEOTIDE SEQUENCE [LARGE SCALE GENOMIC DNA]</scope>
    <source>
        <strain evidence="2">cv. Kellogg 1175</strain>
        <tissue evidence="1">Leaf</tissue>
    </source>
</reference>
<evidence type="ECO:0000313" key="2">
    <source>
        <dbReference type="Proteomes" id="UP000095767"/>
    </source>
</evidence>
<name>A0A1E5V9T3_9POAL</name>
<organism evidence="1 2">
    <name type="scientific">Dichanthelium oligosanthes</name>
    <dbReference type="NCBI Taxonomy" id="888268"/>
    <lineage>
        <taxon>Eukaryota</taxon>
        <taxon>Viridiplantae</taxon>
        <taxon>Streptophyta</taxon>
        <taxon>Embryophyta</taxon>
        <taxon>Tracheophyta</taxon>
        <taxon>Spermatophyta</taxon>
        <taxon>Magnoliopsida</taxon>
        <taxon>Liliopsida</taxon>
        <taxon>Poales</taxon>
        <taxon>Poaceae</taxon>
        <taxon>PACMAD clade</taxon>
        <taxon>Panicoideae</taxon>
        <taxon>Panicodae</taxon>
        <taxon>Paniceae</taxon>
        <taxon>Dichantheliinae</taxon>
        <taxon>Dichanthelium</taxon>
    </lineage>
</organism>
<dbReference type="EMBL" id="LWDX02046850">
    <property type="protein sequence ID" value="OEL21913.1"/>
    <property type="molecule type" value="Genomic_DNA"/>
</dbReference>
<evidence type="ECO:0008006" key="3">
    <source>
        <dbReference type="Google" id="ProtNLM"/>
    </source>
</evidence>
<dbReference type="InterPro" id="IPR029058">
    <property type="entry name" value="AB_hydrolase_fold"/>
</dbReference>
<evidence type="ECO:0000313" key="1">
    <source>
        <dbReference type="EMBL" id="OEL21913.1"/>
    </source>
</evidence>
<dbReference type="PANTHER" id="PTHR46023:SF7">
    <property type="entry name" value="FUNGAL LIPASE-LIKE DOMAIN-CONTAINING PROTEIN"/>
    <property type="match status" value="1"/>
</dbReference>
<proteinExistence type="predicted"/>
<dbReference type="Gene3D" id="3.40.50.1820">
    <property type="entry name" value="alpha/beta hydrolase"/>
    <property type="match status" value="1"/>
</dbReference>
<comment type="caution">
    <text evidence="1">The sequence shown here is derived from an EMBL/GenBank/DDBJ whole genome shotgun (WGS) entry which is preliminary data.</text>
</comment>
<dbReference type="AlphaFoldDB" id="A0A1E5V9T3"/>
<dbReference type="STRING" id="888268.A0A1E5V9T3"/>